<keyword evidence="2" id="KW-1185">Reference proteome</keyword>
<dbReference type="AlphaFoldDB" id="A0A443S3B3"/>
<dbReference type="Proteomes" id="UP000288716">
    <property type="component" value="Unassembled WGS sequence"/>
</dbReference>
<gene>
    <name evidence="1" type="ORF">B4U80_08354</name>
</gene>
<protein>
    <submittedName>
        <fullName evidence="1">Uncharacterized protein</fullName>
    </submittedName>
</protein>
<evidence type="ECO:0000313" key="1">
    <source>
        <dbReference type="EMBL" id="RWS22028.1"/>
    </source>
</evidence>
<proteinExistence type="predicted"/>
<organism evidence="1 2">
    <name type="scientific">Leptotrombidium deliense</name>
    <dbReference type="NCBI Taxonomy" id="299467"/>
    <lineage>
        <taxon>Eukaryota</taxon>
        <taxon>Metazoa</taxon>
        <taxon>Ecdysozoa</taxon>
        <taxon>Arthropoda</taxon>
        <taxon>Chelicerata</taxon>
        <taxon>Arachnida</taxon>
        <taxon>Acari</taxon>
        <taxon>Acariformes</taxon>
        <taxon>Trombidiformes</taxon>
        <taxon>Prostigmata</taxon>
        <taxon>Anystina</taxon>
        <taxon>Parasitengona</taxon>
        <taxon>Trombiculoidea</taxon>
        <taxon>Trombiculidae</taxon>
        <taxon>Leptotrombidium</taxon>
    </lineage>
</organism>
<dbReference type="VEuPathDB" id="VectorBase:LDEU010013"/>
<comment type="caution">
    <text evidence="1">The sequence shown here is derived from an EMBL/GenBank/DDBJ whole genome shotgun (WGS) entry which is preliminary data.</text>
</comment>
<name>A0A443S3B3_9ACAR</name>
<accession>A0A443S3B3</accession>
<dbReference type="EMBL" id="NCKV01010051">
    <property type="protein sequence ID" value="RWS22028.1"/>
    <property type="molecule type" value="Genomic_DNA"/>
</dbReference>
<reference evidence="1 2" key="1">
    <citation type="journal article" date="2018" name="Gigascience">
        <title>Genomes of trombidid mites reveal novel predicted allergens and laterally-transferred genes associated with secondary metabolism.</title>
        <authorList>
            <person name="Dong X."/>
            <person name="Chaisiri K."/>
            <person name="Xia D."/>
            <person name="Armstrong S.D."/>
            <person name="Fang Y."/>
            <person name="Donnelly M.J."/>
            <person name="Kadowaki T."/>
            <person name="McGarry J.W."/>
            <person name="Darby A.C."/>
            <person name="Makepeace B.L."/>
        </authorList>
    </citation>
    <scope>NUCLEOTIDE SEQUENCE [LARGE SCALE GENOMIC DNA]</scope>
    <source>
        <strain evidence="1">UoL-UT</strain>
    </source>
</reference>
<sequence length="80" mass="9116">MNSGFIRKIPIGMKSISHLKTGLNDDLVNGIYAYGINKVTPLQFRSLMASKTKHDFLIRSTNVNEMRVSWSMRERSSVNL</sequence>
<evidence type="ECO:0000313" key="2">
    <source>
        <dbReference type="Proteomes" id="UP000288716"/>
    </source>
</evidence>